<sequence>MSQHRTGASVSGQESAGFDRISPTEFDHLNAAHRARFGFPSIIAARGSGRAEILWEFERRLAPSPGAEPDAALAEIAAITGSAGAPLGPDPRPPRRQAGHASDLLLPDADLLRPLTHRTSARPMKIALLCNLSHLLREENVETRKDKNPYERVTSQQNHLSC</sequence>
<evidence type="ECO:0000256" key="7">
    <source>
        <dbReference type="SAM" id="MobiDB-lite"/>
    </source>
</evidence>
<proteinExistence type="predicted"/>
<accession>A0ABV2LBG8</accession>
<dbReference type="Proteomes" id="UP001549145">
    <property type="component" value="Unassembled WGS sequence"/>
</dbReference>
<reference evidence="9 10" key="1">
    <citation type="submission" date="2024-06" db="EMBL/GenBank/DDBJ databases">
        <title>Genomic Encyclopedia of Type Strains, Phase IV (KMG-IV): sequencing the most valuable type-strain genomes for metagenomic binning, comparative biology and taxonomic classification.</title>
        <authorList>
            <person name="Goeker M."/>
        </authorList>
    </citation>
    <scope>NUCLEOTIDE SEQUENCE [LARGE SCALE GENOMIC DNA]</scope>
    <source>
        <strain evidence="9 10">DSM 21331</strain>
    </source>
</reference>
<evidence type="ECO:0000313" key="10">
    <source>
        <dbReference type="Proteomes" id="UP001549145"/>
    </source>
</evidence>
<evidence type="ECO:0000256" key="3">
    <source>
        <dbReference type="ARBA" id="ARBA00012257"/>
    </source>
</evidence>
<dbReference type="EMBL" id="JBEPMM010000012">
    <property type="protein sequence ID" value="MET3694175.1"/>
    <property type="molecule type" value="Genomic_DNA"/>
</dbReference>
<evidence type="ECO:0000256" key="6">
    <source>
        <dbReference type="ARBA" id="ARBA00023239"/>
    </source>
</evidence>
<comment type="catalytic activity">
    <reaction evidence="1">
        <text>5-hydroxy-2-oxo-4-ureido-2,5-dihydro-1H-imidazole-5-carboxylate + H(+) = (S)-allantoin + CO2</text>
        <dbReference type="Rhea" id="RHEA:26301"/>
        <dbReference type="ChEBI" id="CHEBI:15378"/>
        <dbReference type="ChEBI" id="CHEBI:15678"/>
        <dbReference type="ChEBI" id="CHEBI:16526"/>
        <dbReference type="ChEBI" id="CHEBI:58639"/>
        <dbReference type="EC" id="4.1.1.97"/>
    </reaction>
</comment>
<dbReference type="InterPro" id="IPR018020">
    <property type="entry name" value="OHCU_decarboxylase"/>
</dbReference>
<feature type="domain" description="Oxo-4-hydroxy-4-carboxy-5-ureidoimidazoline decarboxylase" evidence="8">
    <location>
        <begin position="4"/>
        <end position="80"/>
    </location>
</feature>
<comment type="pathway">
    <text evidence="2">Purine metabolism; urate degradation; (S)-allantoin from urate: step 3/3.</text>
</comment>
<keyword evidence="6" id="KW-0456">Lyase</keyword>
<evidence type="ECO:0000256" key="1">
    <source>
        <dbReference type="ARBA" id="ARBA00001163"/>
    </source>
</evidence>
<comment type="caution">
    <text evidence="9">The sequence shown here is derived from an EMBL/GenBank/DDBJ whole genome shotgun (WGS) entry which is preliminary data.</text>
</comment>
<evidence type="ECO:0000256" key="4">
    <source>
        <dbReference type="ARBA" id="ARBA00022631"/>
    </source>
</evidence>
<dbReference type="Pfam" id="PF09349">
    <property type="entry name" value="OHCU_decarbox"/>
    <property type="match status" value="1"/>
</dbReference>
<evidence type="ECO:0000256" key="5">
    <source>
        <dbReference type="ARBA" id="ARBA00022793"/>
    </source>
</evidence>
<protein>
    <recommendedName>
        <fullName evidence="3">2-oxo-4-hydroxy-4-carboxy-5-ureidoimidazoline decarboxylase</fullName>
        <ecNumber evidence="3">4.1.1.97</ecNumber>
    </recommendedName>
</protein>
<feature type="region of interest" description="Disordered" evidence="7">
    <location>
        <begin position="82"/>
        <end position="101"/>
    </location>
</feature>
<dbReference type="PANTHER" id="PTHR43466">
    <property type="entry name" value="2-OXO-4-HYDROXY-4-CARBOXY-5-UREIDOIMIDAZOLINE DECARBOXYLASE-RELATED"/>
    <property type="match status" value="1"/>
</dbReference>
<dbReference type="EC" id="4.1.1.97" evidence="3"/>
<dbReference type="SUPFAM" id="SSF158694">
    <property type="entry name" value="UraD-Like"/>
    <property type="match status" value="1"/>
</dbReference>
<dbReference type="PANTHER" id="PTHR43466:SF1">
    <property type="entry name" value="2-OXO-4-HYDROXY-4-CARBOXY-5-UREIDOIMIDAZOLINE DECARBOXYLASE-RELATED"/>
    <property type="match status" value="1"/>
</dbReference>
<evidence type="ECO:0000313" key="9">
    <source>
        <dbReference type="EMBL" id="MET3694175.1"/>
    </source>
</evidence>
<dbReference type="InterPro" id="IPR036778">
    <property type="entry name" value="OHCU_decarboxylase_sf"/>
</dbReference>
<name>A0ABV2LBG8_9HYPH</name>
<evidence type="ECO:0000259" key="8">
    <source>
        <dbReference type="Pfam" id="PF09349"/>
    </source>
</evidence>
<keyword evidence="5" id="KW-0210">Decarboxylase</keyword>
<organism evidence="9 10">
    <name type="scientific">Methylobacterium goesingense</name>
    <dbReference type="NCBI Taxonomy" id="243690"/>
    <lineage>
        <taxon>Bacteria</taxon>
        <taxon>Pseudomonadati</taxon>
        <taxon>Pseudomonadota</taxon>
        <taxon>Alphaproteobacteria</taxon>
        <taxon>Hyphomicrobiales</taxon>
        <taxon>Methylobacteriaceae</taxon>
        <taxon>Methylobacterium</taxon>
    </lineage>
</organism>
<dbReference type="Gene3D" id="1.10.3330.10">
    <property type="entry name" value="Oxo-4-hydroxy-4-carboxy-5-ureidoimidazoline decarboxylase"/>
    <property type="match status" value="1"/>
</dbReference>
<keyword evidence="4" id="KW-0659">Purine metabolism</keyword>
<dbReference type="RefSeq" id="WP_238280730.1">
    <property type="nucleotide sequence ID" value="NZ_BPQL01000098.1"/>
</dbReference>
<gene>
    <name evidence="9" type="ORF">ABID43_003734</name>
</gene>
<evidence type="ECO:0000256" key="2">
    <source>
        <dbReference type="ARBA" id="ARBA00004754"/>
    </source>
</evidence>
<keyword evidence="10" id="KW-1185">Reference proteome</keyword>